<protein>
    <submittedName>
        <fullName evidence="2">Uncharacterized protein</fullName>
    </submittedName>
</protein>
<evidence type="ECO:0000313" key="2">
    <source>
        <dbReference type="EMBL" id="MEK0306295.1"/>
    </source>
</evidence>
<comment type="caution">
    <text evidence="2">The sequence shown here is derived from an EMBL/GenBank/DDBJ whole genome shotgun (WGS) entry which is preliminary data.</text>
</comment>
<gene>
    <name evidence="2" type="ORF">V8P97_02265</name>
</gene>
<reference evidence="2 3" key="1">
    <citation type="submission" date="2024-02" db="EMBL/GenBank/DDBJ databases">
        <title>Bifidobacterium honeyensis sp. nov., isolated from the comb honey.</title>
        <authorList>
            <person name="Liu W."/>
            <person name="Li Y."/>
        </authorList>
    </citation>
    <scope>NUCLEOTIDE SEQUENCE [LARGE SCALE GENOMIC DNA]</scope>
    <source>
        <strain evidence="2 3">IMAU50988</strain>
    </source>
</reference>
<keyword evidence="1" id="KW-0472">Membrane</keyword>
<dbReference type="EMBL" id="JBANBB010000001">
    <property type="protein sequence ID" value="MEK0306295.1"/>
    <property type="molecule type" value="Genomic_DNA"/>
</dbReference>
<evidence type="ECO:0000256" key="1">
    <source>
        <dbReference type="SAM" id="Phobius"/>
    </source>
</evidence>
<evidence type="ECO:0000313" key="3">
    <source>
        <dbReference type="Proteomes" id="UP001373159"/>
    </source>
</evidence>
<name>A0ABU8ZM20_9BIFI</name>
<keyword evidence="3" id="KW-1185">Reference proteome</keyword>
<proteinExistence type="predicted"/>
<dbReference type="RefSeq" id="WP_340486160.1">
    <property type="nucleotide sequence ID" value="NZ_JBANDZ010000001.1"/>
</dbReference>
<dbReference type="Proteomes" id="UP001373159">
    <property type="component" value="Unassembled WGS sequence"/>
</dbReference>
<keyword evidence="1" id="KW-0812">Transmembrane</keyword>
<keyword evidence="1" id="KW-1133">Transmembrane helix</keyword>
<sequence length="147" mass="15805">MNSQADPGNPAPSAATAEKKSHTWIWVVGIILVLLAVSYGMLGRGGFTASTSNPASAKDFSTYILNKGYSPNKRTGAYDLQLLGYTNVDDGAWYGDGGGLYDAEVSCNGTNYHLRYTSSGSDKGWQILKFMQPQYGIEDDLRACSVS</sequence>
<feature type="transmembrane region" description="Helical" evidence="1">
    <location>
        <begin position="23"/>
        <end position="42"/>
    </location>
</feature>
<organism evidence="2 3">
    <name type="scientific">Bifidobacterium favimelis</name>
    <dbReference type="NCBI Taxonomy" id="3122979"/>
    <lineage>
        <taxon>Bacteria</taxon>
        <taxon>Bacillati</taxon>
        <taxon>Actinomycetota</taxon>
        <taxon>Actinomycetes</taxon>
        <taxon>Bifidobacteriales</taxon>
        <taxon>Bifidobacteriaceae</taxon>
        <taxon>Bifidobacterium</taxon>
    </lineage>
</organism>
<accession>A0ABU8ZM20</accession>